<dbReference type="PRINTS" id="PR00368">
    <property type="entry name" value="FADPNR"/>
</dbReference>
<evidence type="ECO:0000313" key="3">
    <source>
        <dbReference type="EMBL" id="RVT51673.1"/>
    </source>
</evidence>
<dbReference type="Proteomes" id="UP000288178">
    <property type="component" value="Unassembled WGS sequence"/>
</dbReference>
<keyword evidence="4" id="KW-1185">Reference proteome</keyword>
<dbReference type="PRINTS" id="PR00411">
    <property type="entry name" value="PNDRDTASEI"/>
</dbReference>
<name>A0A437JWC3_9BURK</name>
<accession>A0A437JWC3</accession>
<dbReference type="Gene3D" id="3.50.50.60">
    <property type="entry name" value="FAD/NAD(P)-binding domain"/>
    <property type="match status" value="2"/>
</dbReference>
<protein>
    <recommendedName>
        <fullName evidence="2">FAD-binding domain-containing protein</fullName>
    </recommendedName>
</protein>
<organism evidence="3 4">
    <name type="scientific">Rubrivivax albus</name>
    <dbReference type="NCBI Taxonomy" id="2499835"/>
    <lineage>
        <taxon>Bacteria</taxon>
        <taxon>Pseudomonadati</taxon>
        <taxon>Pseudomonadota</taxon>
        <taxon>Betaproteobacteria</taxon>
        <taxon>Burkholderiales</taxon>
        <taxon>Sphaerotilaceae</taxon>
        <taxon>Rubrivivax</taxon>
    </lineage>
</organism>
<dbReference type="Pfam" id="PF01494">
    <property type="entry name" value="FAD_binding_3"/>
    <property type="match status" value="1"/>
</dbReference>
<evidence type="ECO:0000256" key="1">
    <source>
        <dbReference type="SAM" id="MobiDB-lite"/>
    </source>
</evidence>
<feature type="domain" description="FAD-binding" evidence="2">
    <location>
        <begin position="130"/>
        <end position="322"/>
    </location>
</feature>
<sequence length="404" mass="43596">MPALSRGQAHPPGRLLNSRQPTAPAPMTDPHASPPPATEVDVLVAGLGPGGCMAALTAHRLGLRVLGTEARGRHGNRGRLVVVRPKAQALLSAVGLTDITRGRRTTTLRHVEERLRQTLCAAADSVEAQRPSLHWHTRVVALTPGADHVLATLQADDGTQHAVRARHVVDATGGKLEALGRTPRRRTGARHIVVTAEYATPPWYDGIVGARDPDTGDAYFLIPMRGRTGITAYLDSPPGEGDSEAVLTQRFEAIAERLGLRDLRQEVQAVDVVQRLLPVPSTDRVVPIGDAAGTVDLWIGAGMSTAIEDGADAAEAIARAQRAGDVATEMRLTREASARAVARHQRRIWLGRVVVAARPLIIRLWPTLPLDQVTRHALRSPRWLWQGIRVVFGRRPPAPAEGRD</sequence>
<dbReference type="PANTHER" id="PTHR42685:SF22">
    <property type="entry name" value="CONDITIONED MEDIUM FACTOR RECEPTOR 1"/>
    <property type="match status" value="1"/>
</dbReference>
<feature type="region of interest" description="Disordered" evidence="1">
    <location>
        <begin position="1"/>
        <end position="38"/>
    </location>
</feature>
<dbReference type="InterPro" id="IPR036188">
    <property type="entry name" value="FAD/NAD-bd_sf"/>
</dbReference>
<gene>
    <name evidence="3" type="ORF">ENE75_12735</name>
</gene>
<dbReference type="GO" id="GO:0071949">
    <property type="term" value="F:FAD binding"/>
    <property type="evidence" value="ECO:0007669"/>
    <property type="project" value="InterPro"/>
</dbReference>
<dbReference type="EMBL" id="SACT01000003">
    <property type="protein sequence ID" value="RVT51673.1"/>
    <property type="molecule type" value="Genomic_DNA"/>
</dbReference>
<comment type="caution">
    <text evidence="3">The sequence shown here is derived from an EMBL/GenBank/DDBJ whole genome shotgun (WGS) entry which is preliminary data.</text>
</comment>
<dbReference type="PANTHER" id="PTHR42685">
    <property type="entry name" value="GERANYLGERANYL DIPHOSPHATE REDUCTASE"/>
    <property type="match status" value="1"/>
</dbReference>
<dbReference type="SUPFAM" id="SSF51905">
    <property type="entry name" value="FAD/NAD(P)-binding domain"/>
    <property type="match status" value="1"/>
</dbReference>
<proteinExistence type="predicted"/>
<reference evidence="3 4" key="1">
    <citation type="submission" date="2019-01" db="EMBL/GenBank/DDBJ databases">
        <authorList>
            <person name="Chen W.-M."/>
        </authorList>
    </citation>
    <scope>NUCLEOTIDE SEQUENCE [LARGE SCALE GENOMIC DNA]</scope>
    <source>
        <strain evidence="3 4">ICH-3</strain>
    </source>
</reference>
<evidence type="ECO:0000313" key="4">
    <source>
        <dbReference type="Proteomes" id="UP000288178"/>
    </source>
</evidence>
<evidence type="ECO:0000259" key="2">
    <source>
        <dbReference type="Pfam" id="PF01494"/>
    </source>
</evidence>
<dbReference type="AlphaFoldDB" id="A0A437JWC3"/>
<dbReference type="InterPro" id="IPR002938">
    <property type="entry name" value="FAD-bd"/>
</dbReference>
<dbReference type="InterPro" id="IPR050407">
    <property type="entry name" value="Geranylgeranyl_reductase"/>
</dbReference>